<organism evidence="4 5">
    <name type="scientific">Sulfitobacter geojensis</name>
    <dbReference type="NCBI Taxonomy" id="1342299"/>
    <lineage>
        <taxon>Bacteria</taxon>
        <taxon>Pseudomonadati</taxon>
        <taxon>Pseudomonadota</taxon>
        <taxon>Alphaproteobacteria</taxon>
        <taxon>Rhodobacterales</taxon>
        <taxon>Roseobacteraceae</taxon>
        <taxon>Sulfitobacter</taxon>
    </lineage>
</organism>
<comment type="similarity">
    <text evidence="1 3">Belongs to the short-chain dehydrogenases/reductases (SDR) family.</text>
</comment>
<dbReference type="Gene3D" id="3.40.50.720">
    <property type="entry name" value="NAD(P)-binding Rossmann-like Domain"/>
    <property type="match status" value="1"/>
</dbReference>
<protein>
    <submittedName>
        <fullName evidence="4">SDR family oxidoreductase</fullName>
    </submittedName>
</protein>
<dbReference type="EMBL" id="JAFBRM010000005">
    <property type="protein sequence ID" value="MBM1715376.1"/>
    <property type="molecule type" value="Genomic_DNA"/>
</dbReference>
<dbReference type="SUPFAM" id="SSF51735">
    <property type="entry name" value="NAD(P)-binding Rossmann-fold domains"/>
    <property type="match status" value="1"/>
</dbReference>
<dbReference type="NCBIfam" id="NF004649">
    <property type="entry name" value="PRK05993.1"/>
    <property type="match status" value="1"/>
</dbReference>
<evidence type="ECO:0000313" key="5">
    <source>
        <dbReference type="Proteomes" id="UP000732193"/>
    </source>
</evidence>
<dbReference type="Proteomes" id="UP000732193">
    <property type="component" value="Unassembled WGS sequence"/>
</dbReference>
<gene>
    <name evidence="4" type="ORF">JQV55_17540</name>
</gene>
<keyword evidence="5" id="KW-1185">Reference proteome</keyword>
<dbReference type="GO" id="GO:0016491">
    <property type="term" value="F:oxidoreductase activity"/>
    <property type="evidence" value="ECO:0007669"/>
    <property type="project" value="UniProtKB-KW"/>
</dbReference>
<dbReference type="PRINTS" id="PR00080">
    <property type="entry name" value="SDRFAMILY"/>
</dbReference>
<dbReference type="Pfam" id="PF00106">
    <property type="entry name" value="adh_short"/>
    <property type="match status" value="1"/>
</dbReference>
<dbReference type="PANTHER" id="PTHR44169:SF6">
    <property type="entry name" value="NADPH-DEPENDENT 1-ACYLDIHYDROXYACETONE PHOSPHATE REDUCTASE"/>
    <property type="match status" value="1"/>
</dbReference>
<evidence type="ECO:0000256" key="1">
    <source>
        <dbReference type="ARBA" id="ARBA00006484"/>
    </source>
</evidence>
<dbReference type="RefSeq" id="WP_064224375.1">
    <property type="nucleotide sequence ID" value="NZ_JAFBRH010000005.1"/>
</dbReference>
<evidence type="ECO:0000256" key="2">
    <source>
        <dbReference type="ARBA" id="ARBA00023002"/>
    </source>
</evidence>
<keyword evidence="2" id="KW-0560">Oxidoreductase</keyword>
<accession>A0AAE2W0M4</accession>
<comment type="caution">
    <text evidence="4">The sequence shown here is derived from an EMBL/GenBank/DDBJ whole genome shotgun (WGS) entry which is preliminary data.</text>
</comment>
<dbReference type="PROSITE" id="PS00061">
    <property type="entry name" value="ADH_SHORT"/>
    <property type="match status" value="1"/>
</dbReference>
<name>A0AAE2W0M4_9RHOB</name>
<dbReference type="AlphaFoldDB" id="A0AAE2W0M4"/>
<evidence type="ECO:0000256" key="3">
    <source>
        <dbReference type="RuleBase" id="RU000363"/>
    </source>
</evidence>
<dbReference type="InterPro" id="IPR036291">
    <property type="entry name" value="NAD(P)-bd_dom_sf"/>
</dbReference>
<reference evidence="4 5" key="1">
    <citation type="submission" date="2021-01" db="EMBL/GenBank/DDBJ databases">
        <title>Diatom-associated Roseobacters Show Island Model of Population Structure.</title>
        <authorList>
            <person name="Qu L."/>
            <person name="Feng X."/>
            <person name="Chen Y."/>
            <person name="Li L."/>
            <person name="Wang X."/>
            <person name="Hu Z."/>
            <person name="Wang H."/>
            <person name="Luo H."/>
        </authorList>
    </citation>
    <scope>NUCLEOTIDE SEQUENCE [LARGE SCALE GENOMIC DNA]</scope>
    <source>
        <strain evidence="4 5">TR60-84</strain>
    </source>
</reference>
<evidence type="ECO:0000313" key="4">
    <source>
        <dbReference type="EMBL" id="MBM1715376.1"/>
    </source>
</evidence>
<proteinExistence type="inferred from homology"/>
<dbReference type="PANTHER" id="PTHR44169">
    <property type="entry name" value="NADPH-DEPENDENT 1-ACYLDIHYDROXYACETONE PHOSPHATE REDUCTASE"/>
    <property type="match status" value="1"/>
</dbReference>
<sequence length="279" mass="30873">MSDTPLAKSILITGCSSGIGYDAAHGMRARGWRVFAACRQADDCARLKAEGFEAPLLDYTDETTIQSALAEVLAATGGTLDALFNNGAHGLPGAVEDLPTDALREIFESNFFGWHSLTRAVIPVMRAQGGGRIVQCSSVLGFVTMPWRGAYNATKFALEGLTDTLRIEMRGTGVHICLIEPGPVTSKIRANSIPHFERWVDWKNSVRAEQYQRSLLKRLYESSGPDRFELPPDAVTKRLIHAVESPRPRPRYYVTLPTYLSGILRRILPTRALDWVLSR</sequence>
<dbReference type="InterPro" id="IPR002347">
    <property type="entry name" value="SDR_fam"/>
</dbReference>
<dbReference type="CDD" id="cd05374">
    <property type="entry name" value="17beta-HSD-like_SDR_c"/>
    <property type="match status" value="1"/>
</dbReference>
<dbReference type="PRINTS" id="PR00081">
    <property type="entry name" value="GDHRDH"/>
</dbReference>
<dbReference type="InterPro" id="IPR020904">
    <property type="entry name" value="Sc_DH/Rdtase_CS"/>
</dbReference>